<gene>
    <name evidence="1" type="ORF">DHETER_LOCUS5823</name>
</gene>
<sequence>MWEIDEIRFLVAERKCRNSEYHQTFKKLRFWLSISECLNPRFNTSYTSSQCKAKFNQLIKEYNVYNYRLYCTGNGGQSTLLERLFYEEFQSLFWLRPSDRNDYEHELNTSRNRRQRQLYYSKSHSQPLPSKKE</sequence>
<reference evidence="1" key="1">
    <citation type="submission" date="2021-06" db="EMBL/GenBank/DDBJ databases">
        <authorList>
            <person name="Kallberg Y."/>
            <person name="Tangrot J."/>
            <person name="Rosling A."/>
        </authorList>
    </citation>
    <scope>NUCLEOTIDE SEQUENCE</scope>
    <source>
        <strain evidence="1">IL203A</strain>
    </source>
</reference>
<proteinExistence type="predicted"/>
<evidence type="ECO:0000313" key="2">
    <source>
        <dbReference type="Proteomes" id="UP000789702"/>
    </source>
</evidence>
<accession>A0ACA9M4D4</accession>
<dbReference type="EMBL" id="CAJVPU010006851">
    <property type="protein sequence ID" value="CAG8565288.1"/>
    <property type="molecule type" value="Genomic_DNA"/>
</dbReference>
<dbReference type="Proteomes" id="UP000789702">
    <property type="component" value="Unassembled WGS sequence"/>
</dbReference>
<feature type="non-terminal residue" evidence="1">
    <location>
        <position position="133"/>
    </location>
</feature>
<protein>
    <submittedName>
        <fullName evidence="1">14962_t:CDS:1</fullName>
    </submittedName>
</protein>
<name>A0ACA9M4D4_9GLOM</name>
<organism evidence="1 2">
    <name type="scientific">Dentiscutata heterogama</name>
    <dbReference type="NCBI Taxonomy" id="1316150"/>
    <lineage>
        <taxon>Eukaryota</taxon>
        <taxon>Fungi</taxon>
        <taxon>Fungi incertae sedis</taxon>
        <taxon>Mucoromycota</taxon>
        <taxon>Glomeromycotina</taxon>
        <taxon>Glomeromycetes</taxon>
        <taxon>Diversisporales</taxon>
        <taxon>Gigasporaceae</taxon>
        <taxon>Dentiscutata</taxon>
    </lineage>
</organism>
<comment type="caution">
    <text evidence="1">The sequence shown here is derived from an EMBL/GenBank/DDBJ whole genome shotgun (WGS) entry which is preliminary data.</text>
</comment>
<evidence type="ECO:0000313" key="1">
    <source>
        <dbReference type="EMBL" id="CAG8565288.1"/>
    </source>
</evidence>
<keyword evidence="2" id="KW-1185">Reference proteome</keyword>